<evidence type="ECO:0000259" key="1">
    <source>
        <dbReference type="Pfam" id="PF10105"/>
    </source>
</evidence>
<dbReference type="Pfam" id="PF10105">
    <property type="entry name" value="DUF2344"/>
    <property type="match status" value="1"/>
</dbReference>
<dbReference type="NCBIfam" id="TIGR03936">
    <property type="entry name" value="sam_1_link_chp"/>
    <property type="match status" value="1"/>
</dbReference>
<dbReference type="RefSeq" id="WP_154538653.1">
    <property type="nucleotide sequence ID" value="NZ_VUNE01000005.1"/>
</dbReference>
<reference evidence="2 3" key="1">
    <citation type="submission" date="2019-08" db="EMBL/GenBank/DDBJ databases">
        <title>In-depth cultivation of the pig gut microbiome towards novel bacterial diversity and tailored functional studies.</title>
        <authorList>
            <person name="Wylensek D."/>
            <person name="Hitch T.C.A."/>
            <person name="Clavel T."/>
        </authorList>
    </citation>
    <scope>NUCLEOTIDE SEQUENCE [LARGE SCALE GENOMIC DNA]</scope>
    <source>
        <strain evidence="2 3">WCA-SAB-591-4A-A</strain>
    </source>
</reference>
<organism evidence="2 3">
    <name type="scientific">Peptostreptococcus porci</name>
    <dbReference type="NCBI Taxonomy" id="2652282"/>
    <lineage>
        <taxon>Bacteria</taxon>
        <taxon>Bacillati</taxon>
        <taxon>Bacillota</taxon>
        <taxon>Clostridia</taxon>
        <taxon>Peptostreptococcales</taxon>
        <taxon>Peptostreptococcaceae</taxon>
        <taxon>Peptostreptococcus</taxon>
    </lineage>
</organism>
<accession>A0A6N7XJC6</accession>
<dbReference type="InterPro" id="IPR018768">
    <property type="entry name" value="DUF2344"/>
</dbReference>
<evidence type="ECO:0000313" key="2">
    <source>
        <dbReference type="EMBL" id="MST63189.1"/>
    </source>
</evidence>
<dbReference type="AlphaFoldDB" id="A0A6N7XJC6"/>
<dbReference type="EMBL" id="VUNE01000005">
    <property type="protein sequence ID" value="MST63189.1"/>
    <property type="molecule type" value="Genomic_DNA"/>
</dbReference>
<proteinExistence type="predicted"/>
<dbReference type="Proteomes" id="UP000440713">
    <property type="component" value="Unassembled WGS sequence"/>
</dbReference>
<evidence type="ECO:0000313" key="3">
    <source>
        <dbReference type="Proteomes" id="UP000440713"/>
    </source>
</evidence>
<feature type="domain" description="DUF2344" evidence="1">
    <location>
        <begin position="5"/>
        <end position="192"/>
    </location>
</feature>
<keyword evidence="3" id="KW-1185">Reference proteome</keyword>
<sequence length="232" mass="26315">MSKIMRIKFTKLGDMKYISHLDVQRLFQRVFRRAAVRLSYSQGFNPHPKMSYGNALALGVESHGEYVDIEIEDDISPELLVEKINNQLPEGMDFIKCVEIQTGVKSLAGNIEYGNYDFVIENVDNFTKSEVSDKIDKILSLDMLNVTKKNKKGKLVEMDIIPMIKSLEVKSVEDDKITINSIISTGSIKNLNTNVFLPKLIELLDVSIDPLEVDVIRNDLYFVEQGELVSPI</sequence>
<protein>
    <submittedName>
        <fullName evidence="2">DUF2344 domain-containing protein</fullName>
    </submittedName>
</protein>
<gene>
    <name evidence="2" type="ORF">FYJ71_09600</name>
</gene>
<comment type="caution">
    <text evidence="2">The sequence shown here is derived from an EMBL/GenBank/DDBJ whole genome shotgun (WGS) entry which is preliminary data.</text>
</comment>
<name>A0A6N7XJC6_9FIRM</name>